<name>A0AAV2Q327_MEGNR</name>
<dbReference type="SUPFAM" id="SSF47661">
    <property type="entry name" value="t-snare proteins"/>
    <property type="match status" value="1"/>
</dbReference>
<keyword evidence="8 10" id="KW-0472">Membrane</keyword>
<dbReference type="SMART" id="SM00397">
    <property type="entry name" value="t_SNARE"/>
    <property type="match status" value="1"/>
</dbReference>
<sequence length="228" mass="26017">MASSHKFEFLDAEVEALLDQVTSKFDFGLGRCRSQEERKRILSEIEDALDEANKTLVDMDIEVLKAPTQYRTTMSAKLQRYQNELSKHQIRLDQENPVVTGRAALFTPSSSRGINQPNNEFDSRVRQQVLQGTAILDRTGDSIRRSHAIAIETEHVGTEVLGELGTQRETLERTRGRLMDTDAEISRSRRILSSMSRNVLYNKILLVIIIILEFGILAGLVYWKFFSK</sequence>
<dbReference type="InterPro" id="IPR007705">
    <property type="entry name" value="Vesicle_trsprt_v-SNARE_N"/>
</dbReference>
<dbReference type="GO" id="GO:0005829">
    <property type="term" value="C:cytosol"/>
    <property type="evidence" value="ECO:0007669"/>
    <property type="project" value="GOC"/>
</dbReference>
<keyword evidence="13" id="KW-1185">Reference proteome</keyword>
<comment type="subcellular location">
    <subcellularLocation>
        <location evidence="1">Membrane</location>
        <topology evidence="1">Single-pass type IV membrane protein</topology>
    </subcellularLocation>
</comment>
<evidence type="ECO:0000256" key="8">
    <source>
        <dbReference type="ARBA" id="ARBA00023136"/>
    </source>
</evidence>
<dbReference type="GO" id="GO:0006891">
    <property type="term" value="P:intra-Golgi vesicle-mediated transport"/>
    <property type="evidence" value="ECO:0007669"/>
    <property type="project" value="TreeGrafter"/>
</dbReference>
<reference evidence="12 13" key="1">
    <citation type="submission" date="2024-05" db="EMBL/GenBank/DDBJ databases">
        <authorList>
            <person name="Wallberg A."/>
        </authorList>
    </citation>
    <scope>NUCLEOTIDE SEQUENCE [LARGE SCALE GENOMIC DNA]</scope>
</reference>
<comment type="caution">
    <text evidence="12">The sequence shown here is derived from an EMBL/GenBank/DDBJ whole genome shotgun (WGS) entry which is preliminary data.</text>
</comment>
<dbReference type="EMBL" id="CAXKWB010003168">
    <property type="protein sequence ID" value="CAL4068481.1"/>
    <property type="molecule type" value="Genomic_DNA"/>
</dbReference>
<dbReference type="InterPro" id="IPR010989">
    <property type="entry name" value="SNARE"/>
</dbReference>
<evidence type="ECO:0000256" key="10">
    <source>
        <dbReference type="SAM" id="Phobius"/>
    </source>
</evidence>
<dbReference type="GO" id="GO:0006886">
    <property type="term" value="P:intracellular protein transport"/>
    <property type="evidence" value="ECO:0007669"/>
    <property type="project" value="InterPro"/>
</dbReference>
<feature type="coiled-coil region" evidence="9">
    <location>
        <begin position="42"/>
        <end position="91"/>
    </location>
</feature>
<evidence type="ECO:0000259" key="11">
    <source>
        <dbReference type="SMART" id="SM00397"/>
    </source>
</evidence>
<dbReference type="CDD" id="cd15890">
    <property type="entry name" value="SNARE_Vti1b"/>
    <property type="match status" value="1"/>
</dbReference>
<evidence type="ECO:0000256" key="7">
    <source>
        <dbReference type="ARBA" id="ARBA00023054"/>
    </source>
</evidence>
<dbReference type="AlphaFoldDB" id="A0AAV2Q327"/>
<evidence type="ECO:0000256" key="6">
    <source>
        <dbReference type="ARBA" id="ARBA00022989"/>
    </source>
</evidence>
<keyword evidence="7 9" id="KW-0175">Coiled coil</keyword>
<dbReference type="GO" id="GO:0006896">
    <property type="term" value="P:Golgi to vacuole transport"/>
    <property type="evidence" value="ECO:0007669"/>
    <property type="project" value="TreeGrafter"/>
</dbReference>
<organism evidence="12 13">
    <name type="scientific">Meganyctiphanes norvegica</name>
    <name type="common">Northern krill</name>
    <name type="synonym">Thysanopoda norvegica</name>
    <dbReference type="NCBI Taxonomy" id="48144"/>
    <lineage>
        <taxon>Eukaryota</taxon>
        <taxon>Metazoa</taxon>
        <taxon>Ecdysozoa</taxon>
        <taxon>Arthropoda</taxon>
        <taxon>Crustacea</taxon>
        <taxon>Multicrustacea</taxon>
        <taxon>Malacostraca</taxon>
        <taxon>Eumalacostraca</taxon>
        <taxon>Eucarida</taxon>
        <taxon>Euphausiacea</taxon>
        <taxon>Euphausiidae</taxon>
        <taxon>Meganyctiphanes</taxon>
    </lineage>
</organism>
<dbReference type="Proteomes" id="UP001497623">
    <property type="component" value="Unassembled WGS sequence"/>
</dbReference>
<dbReference type="Pfam" id="PF12352">
    <property type="entry name" value="V-SNARE_C"/>
    <property type="match status" value="1"/>
</dbReference>
<dbReference type="SUPFAM" id="SSF58038">
    <property type="entry name" value="SNARE fusion complex"/>
    <property type="match status" value="1"/>
</dbReference>
<dbReference type="GO" id="GO:0005484">
    <property type="term" value="F:SNAP receptor activity"/>
    <property type="evidence" value="ECO:0007669"/>
    <property type="project" value="TreeGrafter"/>
</dbReference>
<dbReference type="GO" id="GO:0042147">
    <property type="term" value="P:retrograde transport, endosome to Golgi"/>
    <property type="evidence" value="ECO:0007669"/>
    <property type="project" value="TreeGrafter"/>
</dbReference>
<dbReference type="InterPro" id="IPR038407">
    <property type="entry name" value="v-SNARE_N_sf"/>
</dbReference>
<keyword evidence="6 10" id="KW-1133">Transmembrane helix</keyword>
<feature type="domain" description="T-SNARE coiled-coil homology" evidence="11">
    <location>
        <begin position="128"/>
        <end position="195"/>
    </location>
</feature>
<keyword evidence="3" id="KW-0813">Transport</keyword>
<evidence type="ECO:0000256" key="1">
    <source>
        <dbReference type="ARBA" id="ARBA00004211"/>
    </source>
</evidence>
<dbReference type="GO" id="GO:0005794">
    <property type="term" value="C:Golgi apparatus"/>
    <property type="evidence" value="ECO:0007669"/>
    <property type="project" value="TreeGrafter"/>
</dbReference>
<keyword evidence="4 10" id="KW-0812">Transmembrane</keyword>
<evidence type="ECO:0000256" key="4">
    <source>
        <dbReference type="ARBA" id="ARBA00022692"/>
    </source>
</evidence>
<dbReference type="FunFam" id="1.20.5.110:FF:000002">
    <property type="entry name" value="Vesicle transport through interaction with t-SNAREsB"/>
    <property type="match status" value="1"/>
</dbReference>
<dbReference type="GO" id="GO:0031201">
    <property type="term" value="C:SNARE complex"/>
    <property type="evidence" value="ECO:0007669"/>
    <property type="project" value="TreeGrafter"/>
</dbReference>
<dbReference type="GO" id="GO:0016236">
    <property type="term" value="P:macroautophagy"/>
    <property type="evidence" value="ECO:0007669"/>
    <property type="project" value="TreeGrafter"/>
</dbReference>
<dbReference type="InterPro" id="IPR000727">
    <property type="entry name" value="T_SNARE_dom"/>
</dbReference>
<evidence type="ECO:0000256" key="9">
    <source>
        <dbReference type="SAM" id="Coils"/>
    </source>
</evidence>
<evidence type="ECO:0000256" key="3">
    <source>
        <dbReference type="ARBA" id="ARBA00022448"/>
    </source>
</evidence>
<dbReference type="GO" id="GO:0000149">
    <property type="term" value="F:SNARE binding"/>
    <property type="evidence" value="ECO:0007669"/>
    <property type="project" value="TreeGrafter"/>
</dbReference>
<keyword evidence="5" id="KW-0653">Protein transport</keyword>
<feature type="transmembrane region" description="Helical" evidence="10">
    <location>
        <begin position="199"/>
        <end position="223"/>
    </location>
</feature>
<comment type="similarity">
    <text evidence="2">Belongs to the VTI1 family.</text>
</comment>
<dbReference type="GO" id="GO:0048280">
    <property type="term" value="P:vesicle fusion with Golgi apparatus"/>
    <property type="evidence" value="ECO:0007669"/>
    <property type="project" value="TreeGrafter"/>
</dbReference>
<protein>
    <recommendedName>
        <fullName evidence="11">t-SNARE coiled-coil homology domain-containing protein</fullName>
    </recommendedName>
</protein>
<feature type="non-terminal residue" evidence="12">
    <location>
        <position position="228"/>
    </location>
</feature>
<dbReference type="Gene3D" id="1.20.58.400">
    <property type="entry name" value="t-snare proteins"/>
    <property type="match status" value="1"/>
</dbReference>
<gene>
    <name evidence="12" type="ORF">MNOR_LOCUS7283</name>
</gene>
<dbReference type="GO" id="GO:1903076">
    <property type="term" value="P:regulation of protein localization to plasma membrane"/>
    <property type="evidence" value="ECO:0007669"/>
    <property type="project" value="TreeGrafter"/>
</dbReference>
<accession>A0AAV2Q327</accession>
<dbReference type="PANTHER" id="PTHR21230">
    <property type="entry name" value="VESICLE TRANSPORT V-SNARE PROTEIN VTI1-RELATED"/>
    <property type="match status" value="1"/>
</dbReference>
<dbReference type="GO" id="GO:0031902">
    <property type="term" value="C:late endosome membrane"/>
    <property type="evidence" value="ECO:0007669"/>
    <property type="project" value="TreeGrafter"/>
</dbReference>
<proteinExistence type="inferred from homology"/>
<dbReference type="GO" id="GO:0012507">
    <property type="term" value="C:ER to Golgi transport vesicle membrane"/>
    <property type="evidence" value="ECO:0007669"/>
    <property type="project" value="TreeGrafter"/>
</dbReference>
<dbReference type="Pfam" id="PF05008">
    <property type="entry name" value="V-SNARE"/>
    <property type="match status" value="1"/>
</dbReference>
<evidence type="ECO:0000256" key="5">
    <source>
        <dbReference type="ARBA" id="ARBA00022927"/>
    </source>
</evidence>
<evidence type="ECO:0000256" key="2">
    <source>
        <dbReference type="ARBA" id="ARBA00006108"/>
    </source>
</evidence>
<dbReference type="Gene3D" id="1.20.5.110">
    <property type="match status" value="1"/>
</dbReference>
<evidence type="ECO:0000313" key="13">
    <source>
        <dbReference type="Proteomes" id="UP001497623"/>
    </source>
</evidence>
<evidence type="ECO:0000313" key="12">
    <source>
        <dbReference type="EMBL" id="CAL4068481.1"/>
    </source>
</evidence>
<dbReference type="GO" id="GO:0005789">
    <property type="term" value="C:endoplasmic reticulum membrane"/>
    <property type="evidence" value="ECO:0007669"/>
    <property type="project" value="TreeGrafter"/>
</dbReference>
<dbReference type="PANTHER" id="PTHR21230:SF89">
    <property type="entry name" value="VESICLE TRANSPORT THROUGH INTERACTION WITH T-SNARES HOMOLOG 1B"/>
    <property type="match status" value="1"/>
</dbReference>